<accession>A0A6M3XLC7</accession>
<gene>
    <name evidence="1" type="ORF">TM448B01396_0001</name>
</gene>
<reference evidence="1" key="1">
    <citation type="submission" date="2020-03" db="EMBL/GenBank/DDBJ databases">
        <title>The deep terrestrial virosphere.</title>
        <authorList>
            <person name="Holmfeldt K."/>
            <person name="Nilsson E."/>
            <person name="Simone D."/>
            <person name="Lopez-Fernandez M."/>
            <person name="Wu X."/>
            <person name="de Brujin I."/>
            <person name="Lundin D."/>
            <person name="Andersson A."/>
            <person name="Bertilsson S."/>
            <person name="Dopson M."/>
        </authorList>
    </citation>
    <scope>NUCLEOTIDE SEQUENCE</scope>
    <source>
        <strain evidence="1">TM448B01396</strain>
    </source>
</reference>
<evidence type="ECO:0000313" key="1">
    <source>
        <dbReference type="EMBL" id="QJH98774.1"/>
    </source>
</evidence>
<dbReference type="AlphaFoldDB" id="A0A6M3XLC7"/>
<protein>
    <submittedName>
        <fullName evidence="1">Uncharacterized protein</fullName>
    </submittedName>
</protein>
<sequence>MAEFRIIPILGRKTDVLADDLSLFKMVGEGIALTHDVGGLNFDLVRKKNACSKSYGYSQWSNTANAQATKCLGLFELYDGTNRDYLFWDNGKFYVFNGALDPIDKTAAAITHGTNNVDLVSAIRVGSYAVFTDAGKTTTPYKWKNADVAATKLIASGTEFKFKYLESFQRRVIGLFSDQTDGNIDLRYSTSWPGTPITSLNFPATNQLYIPNDDPGIGIKTMGKDRCFVYSENSIHALDYYADYTAPFRLRNIVDGQGAAGNASIVNLGDRHYLYNKNYGFCEFRGSEFPHGGRPISEAIEPDLQAMNVEYLNLIVGTFHSLRREVCWTVPAGGGSTPDALLFYNIDTGQWRKENKTMRFVYEWDAYTTFTWNDLIAALGGTGAVWSTAGSNTWAYYTAMRRRLVYANTNGHLYQHTSDGIVGANLNGYRIEPIMDFGDKKHFKHLSEIWFDIGYSGAFSIDVSYRGGNTAGEVIAATWTSLGSISCNSSTRPVLSCPSNIDTSKRLHQIKWGTDLVDEPFQVNGITFVFTLSMGTA</sequence>
<name>A0A6M3XLC7_9ZZZZ</name>
<dbReference type="EMBL" id="MT144752">
    <property type="protein sequence ID" value="QJH98774.1"/>
    <property type="molecule type" value="Genomic_DNA"/>
</dbReference>
<proteinExistence type="predicted"/>
<organism evidence="1">
    <name type="scientific">viral metagenome</name>
    <dbReference type="NCBI Taxonomy" id="1070528"/>
    <lineage>
        <taxon>unclassified sequences</taxon>
        <taxon>metagenomes</taxon>
        <taxon>organismal metagenomes</taxon>
    </lineage>
</organism>